<dbReference type="AlphaFoldDB" id="A0A8R7U4J7"/>
<reference evidence="1" key="2">
    <citation type="submission" date="2018-03" db="EMBL/GenBank/DDBJ databases">
        <title>The Triticum urartu genome reveals the dynamic nature of wheat genome evolution.</title>
        <authorList>
            <person name="Ling H."/>
            <person name="Ma B."/>
            <person name="Shi X."/>
            <person name="Liu H."/>
            <person name="Dong L."/>
            <person name="Sun H."/>
            <person name="Cao Y."/>
            <person name="Gao Q."/>
            <person name="Zheng S."/>
            <person name="Li Y."/>
            <person name="Yu Y."/>
            <person name="Du H."/>
            <person name="Qi M."/>
            <person name="Li Y."/>
            <person name="Yu H."/>
            <person name="Cui Y."/>
            <person name="Wang N."/>
            <person name="Chen C."/>
            <person name="Wu H."/>
            <person name="Zhao Y."/>
            <person name="Zhang J."/>
            <person name="Li Y."/>
            <person name="Zhou W."/>
            <person name="Zhang B."/>
            <person name="Hu W."/>
            <person name="Eijk M."/>
            <person name="Tang J."/>
            <person name="Witsenboer H."/>
            <person name="Zhao S."/>
            <person name="Li Z."/>
            <person name="Zhang A."/>
            <person name="Wang D."/>
            <person name="Liang C."/>
        </authorList>
    </citation>
    <scope>NUCLEOTIDE SEQUENCE [LARGE SCALE GENOMIC DNA]</scope>
    <source>
        <strain evidence="1">cv. G1812</strain>
    </source>
</reference>
<evidence type="ECO:0000313" key="1">
    <source>
        <dbReference type="EnsemblPlants" id="TuG1812G0400000538.01.T01.cds243281"/>
    </source>
</evidence>
<sequence>MYIARKKKLNKHITFFLPTTVYRYRILSHALSTTFTATCTSTIESILLHPMHTSPRDYHNVHTHNNIKHKQQMS</sequence>
<dbReference type="EnsemblPlants" id="TuG1812G0400000538.01.T01">
    <property type="protein sequence ID" value="TuG1812G0400000538.01.T01.cds243281"/>
    <property type="gene ID" value="TuG1812G0400000538.01"/>
</dbReference>
<accession>A0A8R7U4J7</accession>
<reference evidence="2" key="1">
    <citation type="journal article" date="2013" name="Nature">
        <title>Draft genome of the wheat A-genome progenitor Triticum urartu.</title>
        <authorList>
            <person name="Ling H.Q."/>
            <person name="Zhao S."/>
            <person name="Liu D."/>
            <person name="Wang J."/>
            <person name="Sun H."/>
            <person name="Zhang C."/>
            <person name="Fan H."/>
            <person name="Li D."/>
            <person name="Dong L."/>
            <person name="Tao Y."/>
            <person name="Gao C."/>
            <person name="Wu H."/>
            <person name="Li Y."/>
            <person name="Cui Y."/>
            <person name="Guo X."/>
            <person name="Zheng S."/>
            <person name="Wang B."/>
            <person name="Yu K."/>
            <person name="Liang Q."/>
            <person name="Yang W."/>
            <person name="Lou X."/>
            <person name="Chen J."/>
            <person name="Feng M."/>
            <person name="Jian J."/>
            <person name="Zhang X."/>
            <person name="Luo G."/>
            <person name="Jiang Y."/>
            <person name="Liu J."/>
            <person name="Wang Z."/>
            <person name="Sha Y."/>
            <person name="Zhang B."/>
            <person name="Wu H."/>
            <person name="Tang D."/>
            <person name="Shen Q."/>
            <person name="Xue P."/>
            <person name="Zou S."/>
            <person name="Wang X."/>
            <person name="Liu X."/>
            <person name="Wang F."/>
            <person name="Yang Y."/>
            <person name="An X."/>
            <person name="Dong Z."/>
            <person name="Zhang K."/>
            <person name="Zhang X."/>
            <person name="Luo M.C."/>
            <person name="Dvorak J."/>
            <person name="Tong Y."/>
            <person name="Wang J."/>
            <person name="Yang H."/>
            <person name="Li Z."/>
            <person name="Wang D."/>
            <person name="Zhang A."/>
            <person name="Wang J."/>
        </authorList>
    </citation>
    <scope>NUCLEOTIDE SEQUENCE</scope>
    <source>
        <strain evidence="2">cv. G1812</strain>
    </source>
</reference>
<dbReference type="Gramene" id="TuG1812G0400000538.01.T01">
    <property type="protein sequence ID" value="TuG1812G0400000538.01.T01.cds243281"/>
    <property type="gene ID" value="TuG1812G0400000538.01"/>
</dbReference>
<name>A0A8R7U4J7_TRIUA</name>
<reference evidence="1" key="3">
    <citation type="submission" date="2022-06" db="UniProtKB">
        <authorList>
            <consortium name="EnsemblPlants"/>
        </authorList>
    </citation>
    <scope>IDENTIFICATION</scope>
</reference>
<evidence type="ECO:0000313" key="2">
    <source>
        <dbReference type="Proteomes" id="UP000015106"/>
    </source>
</evidence>
<dbReference type="Proteomes" id="UP000015106">
    <property type="component" value="Chromosome 4"/>
</dbReference>
<keyword evidence="2" id="KW-1185">Reference proteome</keyword>
<protein>
    <submittedName>
        <fullName evidence="1">Uncharacterized protein</fullName>
    </submittedName>
</protein>
<organism evidence="1 2">
    <name type="scientific">Triticum urartu</name>
    <name type="common">Red wild einkorn</name>
    <name type="synonym">Crithodium urartu</name>
    <dbReference type="NCBI Taxonomy" id="4572"/>
    <lineage>
        <taxon>Eukaryota</taxon>
        <taxon>Viridiplantae</taxon>
        <taxon>Streptophyta</taxon>
        <taxon>Embryophyta</taxon>
        <taxon>Tracheophyta</taxon>
        <taxon>Spermatophyta</taxon>
        <taxon>Magnoliopsida</taxon>
        <taxon>Liliopsida</taxon>
        <taxon>Poales</taxon>
        <taxon>Poaceae</taxon>
        <taxon>BOP clade</taxon>
        <taxon>Pooideae</taxon>
        <taxon>Triticodae</taxon>
        <taxon>Triticeae</taxon>
        <taxon>Triticinae</taxon>
        <taxon>Triticum</taxon>
    </lineage>
</organism>
<proteinExistence type="predicted"/>